<dbReference type="AlphaFoldDB" id="A0A2H0BCX5"/>
<dbReference type="GO" id="GO:0006508">
    <property type="term" value="P:proteolysis"/>
    <property type="evidence" value="ECO:0007669"/>
    <property type="project" value="UniProtKB-KW"/>
</dbReference>
<dbReference type="EMBL" id="PCST01000040">
    <property type="protein sequence ID" value="PIP55474.1"/>
    <property type="molecule type" value="Genomic_DNA"/>
</dbReference>
<dbReference type="InterPro" id="IPR005320">
    <property type="entry name" value="Peptidase_S51"/>
</dbReference>
<evidence type="ECO:0000313" key="6">
    <source>
        <dbReference type="Proteomes" id="UP000229794"/>
    </source>
</evidence>
<dbReference type="Proteomes" id="UP000229794">
    <property type="component" value="Unassembled WGS sequence"/>
</dbReference>
<evidence type="ECO:0008006" key="7">
    <source>
        <dbReference type="Google" id="ProtNLM"/>
    </source>
</evidence>
<reference evidence="5 6" key="1">
    <citation type="submission" date="2017-09" db="EMBL/GenBank/DDBJ databases">
        <title>Depth-based differentiation of microbial function through sediment-hosted aquifers and enrichment of novel symbionts in the deep terrestrial subsurface.</title>
        <authorList>
            <person name="Probst A.J."/>
            <person name="Ladd B."/>
            <person name="Jarett J.K."/>
            <person name="Geller-Mcgrath D.E."/>
            <person name="Sieber C.M."/>
            <person name="Emerson J.B."/>
            <person name="Anantharaman K."/>
            <person name="Thomas B.C."/>
            <person name="Malmstrom R."/>
            <person name="Stieglmeier M."/>
            <person name="Klingl A."/>
            <person name="Woyke T."/>
            <person name="Ryan C.M."/>
            <person name="Banfield J.F."/>
        </authorList>
    </citation>
    <scope>NUCLEOTIDE SEQUENCE [LARGE SCALE GENOMIC DNA]</scope>
    <source>
        <strain evidence="5">CG22_combo_CG10-13_8_21_14_all_42_17</strain>
    </source>
</reference>
<dbReference type="SUPFAM" id="SSF52317">
    <property type="entry name" value="Class I glutamine amidotransferase-like"/>
    <property type="match status" value="1"/>
</dbReference>
<evidence type="ECO:0000313" key="5">
    <source>
        <dbReference type="EMBL" id="PIP55474.1"/>
    </source>
</evidence>
<dbReference type="InterPro" id="IPR029062">
    <property type="entry name" value="Class_I_gatase-like"/>
</dbReference>
<evidence type="ECO:0000256" key="4">
    <source>
        <dbReference type="ARBA" id="ARBA00022825"/>
    </source>
</evidence>
<comment type="similarity">
    <text evidence="1">Belongs to the peptidase S51 family.</text>
</comment>
<protein>
    <recommendedName>
        <fullName evidence="7">Peptidase E</fullName>
    </recommendedName>
</protein>
<keyword evidence="4" id="KW-0720">Serine protease</keyword>
<evidence type="ECO:0000256" key="1">
    <source>
        <dbReference type="ARBA" id="ARBA00006534"/>
    </source>
</evidence>
<gene>
    <name evidence="5" type="ORF">COX06_03080</name>
</gene>
<dbReference type="Pfam" id="PF03575">
    <property type="entry name" value="Peptidase_S51"/>
    <property type="match status" value="1"/>
</dbReference>
<comment type="caution">
    <text evidence="5">The sequence shown here is derived from an EMBL/GenBank/DDBJ whole genome shotgun (WGS) entry which is preliminary data.</text>
</comment>
<dbReference type="GO" id="GO:0008236">
    <property type="term" value="F:serine-type peptidase activity"/>
    <property type="evidence" value="ECO:0007669"/>
    <property type="project" value="UniProtKB-KW"/>
</dbReference>
<keyword evidence="2" id="KW-0645">Protease</keyword>
<name>A0A2H0BCX5_9BACT</name>
<evidence type="ECO:0000256" key="3">
    <source>
        <dbReference type="ARBA" id="ARBA00022801"/>
    </source>
</evidence>
<dbReference type="PANTHER" id="PTHR20842:SF0">
    <property type="entry name" value="ALPHA-ASPARTYL DIPEPTIDASE"/>
    <property type="match status" value="1"/>
</dbReference>
<dbReference type="PANTHER" id="PTHR20842">
    <property type="entry name" value="PROTEASE S51 ALPHA-ASPARTYL DIPEPTIDASE"/>
    <property type="match status" value="1"/>
</dbReference>
<evidence type="ECO:0000256" key="2">
    <source>
        <dbReference type="ARBA" id="ARBA00022670"/>
    </source>
</evidence>
<organism evidence="5 6">
    <name type="scientific">Candidatus Zambryskibacteria bacterium CG22_combo_CG10-13_8_21_14_all_42_17</name>
    <dbReference type="NCBI Taxonomy" id="1975118"/>
    <lineage>
        <taxon>Bacteria</taxon>
        <taxon>Candidatus Zambryskiibacteriota</taxon>
    </lineage>
</organism>
<sequence>MNNLPKIKKHSVTPRKAIAIGGGLLRVGDTLPIDQFIVKESGKKNPAVLFMPTASGDLPAYISAFTRVYRKLGCQVNVLRLASNRKMNEQKIKSLIAVADIIYIGGGNYNFLLSTWKKWGIIPLIKSAYKKGAVLTGLSAGCAALYQHVVDEEDNKPCRLKRGIGILHGVVIPHYKTSSTILPNNFLSSIRKKNTLVTAIEDNCGVFYKNKKLQGAIMSKGGRAFTIWPPYVKKEAVNLYIHKNKSPNS</sequence>
<accession>A0A2H0BCX5</accession>
<dbReference type="Gene3D" id="3.40.50.880">
    <property type="match status" value="1"/>
</dbReference>
<keyword evidence="3" id="KW-0378">Hydrolase</keyword>
<proteinExistence type="inferred from homology"/>